<evidence type="ECO:0000313" key="3">
    <source>
        <dbReference type="Proteomes" id="UP001231924"/>
    </source>
</evidence>
<feature type="region of interest" description="Disordered" evidence="1">
    <location>
        <begin position="1"/>
        <end position="22"/>
    </location>
</feature>
<protein>
    <recommendedName>
        <fullName evidence="4">Helix-turn-helix DNA binding domain protein</fullName>
    </recommendedName>
</protein>
<organism evidence="2 3">
    <name type="scientific">Actinomycetospora termitidis</name>
    <dbReference type="NCBI Taxonomy" id="3053470"/>
    <lineage>
        <taxon>Bacteria</taxon>
        <taxon>Bacillati</taxon>
        <taxon>Actinomycetota</taxon>
        <taxon>Actinomycetes</taxon>
        <taxon>Pseudonocardiales</taxon>
        <taxon>Pseudonocardiaceae</taxon>
        <taxon>Actinomycetospora</taxon>
    </lineage>
</organism>
<gene>
    <name evidence="2" type="ORF">QRT03_25955</name>
</gene>
<keyword evidence="3" id="KW-1185">Reference proteome</keyword>
<accession>A0ABT7MFJ5</accession>
<dbReference type="Proteomes" id="UP001231924">
    <property type="component" value="Unassembled WGS sequence"/>
</dbReference>
<comment type="caution">
    <text evidence="2">The sequence shown here is derived from an EMBL/GenBank/DDBJ whole genome shotgun (WGS) entry which is preliminary data.</text>
</comment>
<evidence type="ECO:0000256" key="1">
    <source>
        <dbReference type="SAM" id="MobiDB-lite"/>
    </source>
</evidence>
<sequence length="210" mass="23186">MANPDEQHEPSEDGPHGPSDELVREVNTTAARYRDQLRARRALDLKTRGLTWADVAEHPDCGYYDAKAAYVAVKRLLEHMPMQSAAEYRREALARYERLLAKVWPGAMGLDQHGAPREKGVDMWATDRAMQLVDRIADLSGAKHAPLEEVNPPTQGDPDVAPGAGRSLAALLDLDDSEARQVARVLAPILARRKQHQVIEASDGDSGRIQ</sequence>
<dbReference type="EMBL" id="JASVWF010000007">
    <property type="protein sequence ID" value="MDL5159438.1"/>
    <property type="molecule type" value="Genomic_DNA"/>
</dbReference>
<evidence type="ECO:0008006" key="4">
    <source>
        <dbReference type="Google" id="ProtNLM"/>
    </source>
</evidence>
<feature type="region of interest" description="Disordered" evidence="1">
    <location>
        <begin position="144"/>
        <end position="164"/>
    </location>
</feature>
<name>A0ABT7MFJ5_9PSEU</name>
<dbReference type="RefSeq" id="WP_286056032.1">
    <property type="nucleotide sequence ID" value="NZ_JASVWF010000007.1"/>
</dbReference>
<reference evidence="2 3" key="1">
    <citation type="submission" date="2023-06" db="EMBL/GenBank/DDBJ databases">
        <title>Actinomycetospora Odt1-22.</title>
        <authorList>
            <person name="Supong K."/>
        </authorList>
    </citation>
    <scope>NUCLEOTIDE SEQUENCE [LARGE SCALE GENOMIC DNA]</scope>
    <source>
        <strain evidence="2 3">Odt1-22</strain>
    </source>
</reference>
<proteinExistence type="predicted"/>
<evidence type="ECO:0000313" key="2">
    <source>
        <dbReference type="EMBL" id="MDL5159438.1"/>
    </source>
</evidence>